<dbReference type="GO" id="GO:0005524">
    <property type="term" value="F:ATP binding"/>
    <property type="evidence" value="ECO:0007669"/>
    <property type="project" value="UniProtKB-KW"/>
</dbReference>
<dbReference type="Gene3D" id="1.20.5.1930">
    <property type="match status" value="1"/>
</dbReference>
<evidence type="ECO:0000256" key="4">
    <source>
        <dbReference type="ARBA" id="ARBA00022679"/>
    </source>
</evidence>
<accession>A0A919RBL7</accession>
<comment type="caution">
    <text evidence="14">The sequence shown here is derived from an EMBL/GenBank/DDBJ whole genome shotgun (WGS) entry which is preliminary data.</text>
</comment>
<dbReference type="EC" id="2.7.13.3" evidence="2"/>
<dbReference type="Pfam" id="PF13796">
    <property type="entry name" value="Sensor"/>
    <property type="match status" value="1"/>
</dbReference>
<feature type="domain" description="Signal transduction histidine kinase subgroup 3 dimerisation and phosphoacceptor" evidence="12">
    <location>
        <begin position="288"/>
        <end position="353"/>
    </location>
</feature>
<dbReference type="InterPro" id="IPR025828">
    <property type="entry name" value="Put_sensor_dom"/>
</dbReference>
<dbReference type="GO" id="GO:0016020">
    <property type="term" value="C:membrane"/>
    <property type="evidence" value="ECO:0007669"/>
    <property type="project" value="InterPro"/>
</dbReference>
<evidence type="ECO:0000256" key="6">
    <source>
        <dbReference type="ARBA" id="ARBA00022777"/>
    </source>
</evidence>
<dbReference type="Proteomes" id="UP000655287">
    <property type="component" value="Unassembled WGS sequence"/>
</dbReference>
<dbReference type="Pfam" id="PF02518">
    <property type="entry name" value="HATPase_c"/>
    <property type="match status" value="1"/>
</dbReference>
<dbReference type="CDD" id="cd16917">
    <property type="entry name" value="HATPase_UhpB-NarQ-NarX-like"/>
    <property type="match status" value="1"/>
</dbReference>
<feature type="transmembrane region" description="Helical" evidence="10">
    <location>
        <begin position="72"/>
        <end position="95"/>
    </location>
</feature>
<keyword evidence="7" id="KW-0067">ATP-binding</keyword>
<feature type="compositionally biased region" description="Basic and acidic residues" evidence="9">
    <location>
        <begin position="1"/>
        <end position="11"/>
    </location>
</feature>
<evidence type="ECO:0000256" key="8">
    <source>
        <dbReference type="ARBA" id="ARBA00023012"/>
    </source>
</evidence>
<feature type="domain" description="Histidine kinase/HSP90-like ATPase" evidence="11">
    <location>
        <begin position="391"/>
        <end position="474"/>
    </location>
</feature>
<dbReference type="AlphaFoldDB" id="A0A919RBL7"/>
<keyword evidence="3" id="KW-0597">Phosphoprotein</keyword>
<evidence type="ECO:0000259" key="11">
    <source>
        <dbReference type="Pfam" id="PF02518"/>
    </source>
</evidence>
<dbReference type="SUPFAM" id="SSF55874">
    <property type="entry name" value="ATPase domain of HSP90 chaperone/DNA topoisomerase II/histidine kinase"/>
    <property type="match status" value="1"/>
</dbReference>
<name>A0A919RBL7_9ACTN</name>
<evidence type="ECO:0000313" key="15">
    <source>
        <dbReference type="Proteomes" id="UP000655287"/>
    </source>
</evidence>
<evidence type="ECO:0000256" key="5">
    <source>
        <dbReference type="ARBA" id="ARBA00022741"/>
    </source>
</evidence>
<keyword evidence="10" id="KW-0812">Transmembrane</keyword>
<feature type="compositionally biased region" description="Basic and acidic residues" evidence="9">
    <location>
        <begin position="22"/>
        <end position="32"/>
    </location>
</feature>
<dbReference type="InterPro" id="IPR050482">
    <property type="entry name" value="Sensor_HK_TwoCompSys"/>
</dbReference>
<feature type="transmembrane region" description="Helical" evidence="10">
    <location>
        <begin position="227"/>
        <end position="250"/>
    </location>
</feature>
<evidence type="ECO:0000256" key="1">
    <source>
        <dbReference type="ARBA" id="ARBA00000085"/>
    </source>
</evidence>
<feature type="transmembrane region" description="Helical" evidence="10">
    <location>
        <begin position="174"/>
        <end position="207"/>
    </location>
</feature>
<keyword evidence="10" id="KW-0472">Membrane</keyword>
<evidence type="ECO:0000256" key="3">
    <source>
        <dbReference type="ARBA" id="ARBA00022553"/>
    </source>
</evidence>
<keyword evidence="10" id="KW-1133">Transmembrane helix</keyword>
<comment type="catalytic activity">
    <reaction evidence="1">
        <text>ATP + protein L-histidine = ADP + protein N-phospho-L-histidine.</text>
        <dbReference type="EC" id="2.7.13.3"/>
    </reaction>
</comment>
<protein>
    <recommendedName>
        <fullName evidence="2">histidine kinase</fullName>
        <ecNumber evidence="2">2.7.13.3</ecNumber>
    </recommendedName>
</protein>
<keyword evidence="6 14" id="KW-0418">Kinase</keyword>
<dbReference type="GO" id="GO:0046983">
    <property type="term" value="F:protein dimerization activity"/>
    <property type="evidence" value="ECO:0007669"/>
    <property type="project" value="InterPro"/>
</dbReference>
<keyword evidence="8" id="KW-0902">Two-component regulatory system</keyword>
<keyword evidence="4" id="KW-0808">Transferase</keyword>
<dbReference type="InterPro" id="IPR011712">
    <property type="entry name" value="Sig_transdc_His_kin_sub3_dim/P"/>
</dbReference>
<dbReference type="Gene3D" id="3.30.565.10">
    <property type="entry name" value="Histidine kinase-like ATPase, C-terminal domain"/>
    <property type="match status" value="1"/>
</dbReference>
<feature type="domain" description="Putative sensor" evidence="13">
    <location>
        <begin position="92"/>
        <end position="259"/>
    </location>
</feature>
<proteinExistence type="predicted"/>
<gene>
    <name evidence="14" type="ORF">Sru01_67270</name>
</gene>
<dbReference type="PANTHER" id="PTHR24421">
    <property type="entry name" value="NITRATE/NITRITE SENSOR PROTEIN NARX-RELATED"/>
    <property type="match status" value="1"/>
</dbReference>
<feature type="transmembrane region" description="Helical" evidence="10">
    <location>
        <begin position="115"/>
        <end position="137"/>
    </location>
</feature>
<reference evidence="14" key="1">
    <citation type="submission" date="2021-01" db="EMBL/GenBank/DDBJ databases">
        <title>Whole genome shotgun sequence of Sphaerisporangium rufum NBRC 109079.</title>
        <authorList>
            <person name="Komaki H."/>
            <person name="Tamura T."/>
        </authorList>
    </citation>
    <scope>NUCLEOTIDE SEQUENCE</scope>
    <source>
        <strain evidence="14">NBRC 109079</strain>
    </source>
</reference>
<keyword evidence="5" id="KW-0547">Nucleotide-binding</keyword>
<dbReference type="EMBL" id="BOOU01000110">
    <property type="protein sequence ID" value="GII81745.1"/>
    <property type="molecule type" value="Genomic_DNA"/>
</dbReference>
<feature type="region of interest" description="Disordered" evidence="9">
    <location>
        <begin position="1"/>
        <end position="32"/>
    </location>
</feature>
<evidence type="ECO:0000256" key="10">
    <source>
        <dbReference type="SAM" id="Phobius"/>
    </source>
</evidence>
<dbReference type="PANTHER" id="PTHR24421:SF10">
    <property type="entry name" value="NITRATE_NITRITE SENSOR PROTEIN NARQ"/>
    <property type="match status" value="1"/>
</dbReference>
<evidence type="ECO:0000259" key="13">
    <source>
        <dbReference type="Pfam" id="PF13796"/>
    </source>
</evidence>
<dbReference type="Pfam" id="PF07730">
    <property type="entry name" value="HisKA_3"/>
    <property type="match status" value="1"/>
</dbReference>
<evidence type="ECO:0000256" key="7">
    <source>
        <dbReference type="ARBA" id="ARBA00022840"/>
    </source>
</evidence>
<sequence>MAGKHTSEPAARHYPWSPVSGRDSHTSDVVPDRWEPPPALASVIPVSADPPRTTLAALVTPRLLTSDRPVKAAAYLLSTVLIAVLVAVPLGLLAFPWALLARQVATGTARTGSGLVLLALGAVLVAGLGPLVAWPLAAAERVRLRLVDARPVPPVRRAPFGLSWYRHPLTWRELAYAVLLVTVVPALYSVAALVLVLIVVCALSPWLVPGGEIDLGVTVITTPPQTVPYSVIGFAALVTVPYLLTAVAGVHGAAARALLHPRATEELHAELVEVSRSRARLVSAFEAERHRIERDLHDGAQQKLVGLTLQLGLARLDLPAASPAASAVETAHQQAKQLMTELRELIHGIRPNVLADLGLPAALRELADQSVVPVAVETDLPRRLPEQVEATAYFVVAEALTNVAKHSGATAVRVTARETAGLLTVEVRDDGRGGADPAHGTGLTGLADRVAAADGRMLLSSPPGGPTLIRTELPCA</sequence>
<evidence type="ECO:0000259" key="12">
    <source>
        <dbReference type="Pfam" id="PF07730"/>
    </source>
</evidence>
<dbReference type="InterPro" id="IPR036890">
    <property type="entry name" value="HATPase_C_sf"/>
</dbReference>
<dbReference type="GO" id="GO:0000155">
    <property type="term" value="F:phosphorelay sensor kinase activity"/>
    <property type="evidence" value="ECO:0007669"/>
    <property type="project" value="InterPro"/>
</dbReference>
<evidence type="ECO:0000313" key="14">
    <source>
        <dbReference type="EMBL" id="GII81745.1"/>
    </source>
</evidence>
<organism evidence="14 15">
    <name type="scientific">Sphaerisporangium rufum</name>
    <dbReference type="NCBI Taxonomy" id="1381558"/>
    <lineage>
        <taxon>Bacteria</taxon>
        <taxon>Bacillati</taxon>
        <taxon>Actinomycetota</taxon>
        <taxon>Actinomycetes</taxon>
        <taxon>Streptosporangiales</taxon>
        <taxon>Streptosporangiaceae</taxon>
        <taxon>Sphaerisporangium</taxon>
    </lineage>
</organism>
<evidence type="ECO:0000256" key="2">
    <source>
        <dbReference type="ARBA" id="ARBA00012438"/>
    </source>
</evidence>
<evidence type="ECO:0000256" key="9">
    <source>
        <dbReference type="SAM" id="MobiDB-lite"/>
    </source>
</evidence>
<keyword evidence="15" id="KW-1185">Reference proteome</keyword>
<dbReference type="InterPro" id="IPR003594">
    <property type="entry name" value="HATPase_dom"/>
</dbReference>